<keyword evidence="3" id="KW-1185">Reference proteome</keyword>
<feature type="compositionally biased region" description="Low complexity" evidence="1">
    <location>
        <begin position="22"/>
        <end position="46"/>
    </location>
</feature>
<dbReference type="RefSeq" id="XP_013892816.1">
    <property type="nucleotide sequence ID" value="XM_014037362.1"/>
</dbReference>
<evidence type="ECO:0000313" key="3">
    <source>
        <dbReference type="Proteomes" id="UP000054498"/>
    </source>
</evidence>
<sequence>MRLPLAPGWRDLAPASPPLTDAAAPSAPSGGALSSSPGSEAAAAGGMRRLSDQLLGSGGHISPANSGSPTAGLGPEVDDLLAAAAAVAKQQQQAAAAAAAAAGLCAPDTDGCCPTLPGGAAGLAGGAALGAAIGALGGGMGAGHLDEAPRKLAVLGLPWETK</sequence>
<evidence type="ECO:0000256" key="1">
    <source>
        <dbReference type="SAM" id="MobiDB-lite"/>
    </source>
</evidence>
<name>A0A0D2LW63_9CHLO</name>
<proteinExistence type="predicted"/>
<reference evidence="2 3" key="1">
    <citation type="journal article" date="2013" name="BMC Genomics">
        <title>Reconstruction of the lipid metabolism for the microalga Monoraphidium neglectum from its genome sequence reveals characteristics suitable for biofuel production.</title>
        <authorList>
            <person name="Bogen C."/>
            <person name="Al-Dilaimi A."/>
            <person name="Albersmeier A."/>
            <person name="Wichmann J."/>
            <person name="Grundmann M."/>
            <person name="Rupp O."/>
            <person name="Lauersen K.J."/>
            <person name="Blifernez-Klassen O."/>
            <person name="Kalinowski J."/>
            <person name="Goesmann A."/>
            <person name="Mussgnug J.H."/>
            <person name="Kruse O."/>
        </authorList>
    </citation>
    <scope>NUCLEOTIDE SEQUENCE [LARGE SCALE GENOMIC DNA]</scope>
    <source>
        <strain evidence="2 3">SAG 48.87</strain>
    </source>
</reference>
<dbReference type="AlphaFoldDB" id="A0A0D2LW63"/>
<organism evidence="2 3">
    <name type="scientific">Monoraphidium neglectum</name>
    <dbReference type="NCBI Taxonomy" id="145388"/>
    <lineage>
        <taxon>Eukaryota</taxon>
        <taxon>Viridiplantae</taxon>
        <taxon>Chlorophyta</taxon>
        <taxon>core chlorophytes</taxon>
        <taxon>Chlorophyceae</taxon>
        <taxon>CS clade</taxon>
        <taxon>Sphaeropleales</taxon>
        <taxon>Selenastraceae</taxon>
        <taxon>Monoraphidium</taxon>
    </lineage>
</organism>
<feature type="region of interest" description="Disordered" evidence="1">
    <location>
        <begin position="1"/>
        <end position="75"/>
    </location>
</feature>
<dbReference type="KEGG" id="mng:MNEG_14167"/>
<protein>
    <submittedName>
        <fullName evidence="2">Uncharacterized protein</fullName>
    </submittedName>
</protein>
<dbReference type="GeneID" id="25731702"/>
<dbReference type="Proteomes" id="UP000054498">
    <property type="component" value="Unassembled WGS sequence"/>
</dbReference>
<accession>A0A0D2LW63</accession>
<gene>
    <name evidence="2" type="ORF">MNEG_14167</name>
</gene>
<dbReference type="EMBL" id="KK104519">
    <property type="protein sequence ID" value="KIY93796.1"/>
    <property type="molecule type" value="Genomic_DNA"/>
</dbReference>
<evidence type="ECO:0000313" key="2">
    <source>
        <dbReference type="EMBL" id="KIY93796.1"/>
    </source>
</evidence>